<dbReference type="KEGG" id="spaa:SPAPADRAFT_141718"/>
<evidence type="ECO:0000313" key="2">
    <source>
        <dbReference type="Proteomes" id="UP000000709"/>
    </source>
</evidence>
<dbReference type="eggNOG" id="KOG0017">
    <property type="taxonomic scope" value="Eukaryota"/>
</dbReference>
<dbReference type="Gene3D" id="2.40.70.10">
    <property type="entry name" value="Acid Proteases"/>
    <property type="match status" value="1"/>
</dbReference>
<organism evidence="2">
    <name type="scientific">Spathaspora passalidarum (strain NRRL Y-27907 / 11-Y1)</name>
    <dbReference type="NCBI Taxonomy" id="619300"/>
    <lineage>
        <taxon>Eukaryota</taxon>
        <taxon>Fungi</taxon>
        <taxon>Dikarya</taxon>
        <taxon>Ascomycota</taxon>
        <taxon>Saccharomycotina</taxon>
        <taxon>Pichiomycetes</taxon>
        <taxon>Debaryomycetaceae</taxon>
        <taxon>Spathaspora</taxon>
    </lineage>
</organism>
<dbReference type="Proteomes" id="UP000000709">
    <property type="component" value="Unassembled WGS sequence"/>
</dbReference>
<gene>
    <name evidence="1" type="ORF">SPAPADRAFT_141718</name>
</gene>
<dbReference type="SUPFAM" id="SSF50630">
    <property type="entry name" value="Acid proteases"/>
    <property type="match status" value="1"/>
</dbReference>
<dbReference type="CDD" id="cd00303">
    <property type="entry name" value="retropepsin_like"/>
    <property type="match status" value="1"/>
</dbReference>
<evidence type="ECO:0000313" key="1">
    <source>
        <dbReference type="EMBL" id="EGW31022.1"/>
    </source>
</evidence>
<dbReference type="AlphaFoldDB" id="G3AS63"/>
<dbReference type="InterPro" id="IPR021109">
    <property type="entry name" value="Peptidase_aspartic_dom_sf"/>
</dbReference>
<protein>
    <recommendedName>
        <fullName evidence="3">Peptidase A2 domain-containing protein</fullName>
    </recommendedName>
</protein>
<sequence length="201" mass="22390">MDPQESLPHIENDRFRVPVRMLTNNQETLALLDSGAGMNFVSAAVMKRMPEVVRYTASVNVTPAFGPHKKATELVRLKFAANGATFDDWFVVLPQYKENLVLGLPFLRKHEDLISFRNNTFAGISVDNPIGLVDSNEFLRELQSSRDIGLMYLRFDREDTAAKDPNNVLPQDASGSFQDLIAAHSSIFAQELTGPPPSRGK</sequence>
<dbReference type="GeneID" id="18870393"/>
<dbReference type="HOGENOM" id="CLU_1363325_0_0_1"/>
<reference evidence="1 2" key="1">
    <citation type="journal article" date="2011" name="Proc. Natl. Acad. Sci. U.S.A.">
        <title>Comparative genomics of xylose-fermenting fungi for enhanced biofuel production.</title>
        <authorList>
            <person name="Wohlbach D.J."/>
            <person name="Kuo A."/>
            <person name="Sato T.K."/>
            <person name="Potts K.M."/>
            <person name="Salamov A.A."/>
            <person name="LaButti K.M."/>
            <person name="Sun H."/>
            <person name="Clum A."/>
            <person name="Pangilinan J.L."/>
            <person name="Lindquist E.A."/>
            <person name="Lucas S."/>
            <person name="Lapidus A."/>
            <person name="Jin M."/>
            <person name="Gunawan C."/>
            <person name="Balan V."/>
            <person name="Dale B.E."/>
            <person name="Jeffries T.W."/>
            <person name="Zinkel R."/>
            <person name="Barry K.W."/>
            <person name="Grigoriev I.V."/>
            <person name="Gasch A.P."/>
        </authorList>
    </citation>
    <scope>NUCLEOTIDE SEQUENCE [LARGE SCALE GENOMIC DNA]</scope>
    <source>
        <strain evidence="2">NRRL Y-27907 / 11-Y1</strain>
    </source>
</reference>
<proteinExistence type="predicted"/>
<feature type="non-terminal residue" evidence="1">
    <location>
        <position position="201"/>
    </location>
</feature>
<dbReference type="OMA" id="PHKKATE"/>
<dbReference type="OrthoDB" id="7480340at2759"/>
<accession>G3AS63</accession>
<keyword evidence="2" id="KW-1185">Reference proteome</keyword>
<name>G3AS63_SPAPN</name>
<dbReference type="InParanoid" id="G3AS63"/>
<dbReference type="RefSeq" id="XP_007377055.1">
    <property type="nucleotide sequence ID" value="XM_007376993.1"/>
</dbReference>
<evidence type="ECO:0008006" key="3">
    <source>
        <dbReference type="Google" id="ProtNLM"/>
    </source>
</evidence>
<dbReference type="EMBL" id="GL996504">
    <property type="protein sequence ID" value="EGW31022.1"/>
    <property type="molecule type" value="Genomic_DNA"/>
</dbReference>